<name>A0A521FBD3_9RHOB</name>
<dbReference type="PRINTS" id="PR00039">
    <property type="entry name" value="HTHLYSR"/>
</dbReference>
<dbReference type="Gene3D" id="1.10.10.10">
    <property type="entry name" value="Winged helix-like DNA-binding domain superfamily/Winged helix DNA-binding domain"/>
    <property type="match status" value="1"/>
</dbReference>
<accession>A0A521FBD3</accession>
<dbReference type="Proteomes" id="UP000319014">
    <property type="component" value="Unassembled WGS sequence"/>
</dbReference>
<organism evidence="7 8">
    <name type="scientific">Paracoccus laeviglucosivorans</name>
    <dbReference type="NCBI Taxonomy" id="1197861"/>
    <lineage>
        <taxon>Bacteria</taxon>
        <taxon>Pseudomonadati</taxon>
        <taxon>Pseudomonadota</taxon>
        <taxon>Alphaproteobacteria</taxon>
        <taxon>Rhodobacterales</taxon>
        <taxon>Paracoccaceae</taxon>
        <taxon>Paracoccus</taxon>
    </lineage>
</organism>
<dbReference type="EMBL" id="FXTK01000020">
    <property type="protein sequence ID" value="SMO93459.1"/>
    <property type="molecule type" value="Genomic_DNA"/>
</dbReference>
<dbReference type="GO" id="GO:0003677">
    <property type="term" value="F:DNA binding"/>
    <property type="evidence" value="ECO:0007669"/>
    <property type="project" value="UniProtKB-KW"/>
</dbReference>
<keyword evidence="5" id="KW-1133">Transmembrane helix</keyword>
<dbReference type="InterPro" id="IPR036388">
    <property type="entry name" value="WH-like_DNA-bd_sf"/>
</dbReference>
<dbReference type="RefSeq" id="WP_142664406.1">
    <property type="nucleotide sequence ID" value="NZ_FXTK01000020.1"/>
</dbReference>
<dbReference type="PANTHER" id="PTHR30346">
    <property type="entry name" value="TRANSCRIPTIONAL DUAL REGULATOR HCAR-RELATED"/>
    <property type="match status" value="1"/>
</dbReference>
<sequence length="302" mass="33638">MFELNQLRSFVAIATEMSFRRAAETLNMTQPPLTRQIQLLERDIGVELFDRSGRAIRLTEAGRRFLPEAQDLLRRAEAAALSARRAQSGQEGSVILGFVPVVALGLLPVVIAAVRKSLPGVDLVLREMLTIDQAEALPAGQIDLGLMRLPRDTSRLHVSRIVREPYVLALPRDHPMADKPQFSLQDLHGQDFIMYAPSNGWYSYEMLNSMFLTEGVRPNFVQFLGQSITLLSLVNASEGIALVPDSSRHILFPNVVLRPIELPSHAISEYYLGWSRALSPAAAVMRVRDELLKEFGASLPQD</sequence>
<evidence type="ECO:0000256" key="4">
    <source>
        <dbReference type="ARBA" id="ARBA00023163"/>
    </source>
</evidence>
<dbReference type="InterPro" id="IPR000847">
    <property type="entry name" value="LysR_HTH_N"/>
</dbReference>
<dbReference type="Pfam" id="PF00126">
    <property type="entry name" value="HTH_1"/>
    <property type="match status" value="1"/>
</dbReference>
<proteinExistence type="inferred from homology"/>
<evidence type="ECO:0000313" key="8">
    <source>
        <dbReference type="Proteomes" id="UP000319014"/>
    </source>
</evidence>
<keyword evidence="3" id="KW-0238">DNA-binding</keyword>
<evidence type="ECO:0000256" key="2">
    <source>
        <dbReference type="ARBA" id="ARBA00023015"/>
    </source>
</evidence>
<reference evidence="7 8" key="1">
    <citation type="submission" date="2017-05" db="EMBL/GenBank/DDBJ databases">
        <authorList>
            <person name="Varghese N."/>
            <person name="Submissions S."/>
        </authorList>
    </citation>
    <scope>NUCLEOTIDE SEQUENCE [LARGE SCALE GENOMIC DNA]</scope>
    <source>
        <strain evidence="7 8">DSM 100094</strain>
    </source>
</reference>
<dbReference type="PANTHER" id="PTHR30346:SF0">
    <property type="entry name" value="HCA OPERON TRANSCRIPTIONAL ACTIVATOR HCAR"/>
    <property type="match status" value="1"/>
</dbReference>
<dbReference type="PROSITE" id="PS50931">
    <property type="entry name" value="HTH_LYSR"/>
    <property type="match status" value="1"/>
</dbReference>
<keyword evidence="2" id="KW-0805">Transcription regulation</keyword>
<dbReference type="AlphaFoldDB" id="A0A521FBD3"/>
<keyword evidence="5" id="KW-0812">Transmembrane</keyword>
<dbReference type="GO" id="GO:0032993">
    <property type="term" value="C:protein-DNA complex"/>
    <property type="evidence" value="ECO:0007669"/>
    <property type="project" value="TreeGrafter"/>
</dbReference>
<keyword evidence="4" id="KW-0804">Transcription</keyword>
<dbReference type="Gene3D" id="3.40.190.10">
    <property type="entry name" value="Periplasmic binding protein-like II"/>
    <property type="match status" value="2"/>
</dbReference>
<evidence type="ECO:0000256" key="3">
    <source>
        <dbReference type="ARBA" id="ARBA00023125"/>
    </source>
</evidence>
<gene>
    <name evidence="7" type="ORF">SAMN06265221_1206</name>
</gene>
<keyword evidence="5" id="KW-0472">Membrane</keyword>
<keyword evidence="8" id="KW-1185">Reference proteome</keyword>
<comment type="similarity">
    <text evidence="1">Belongs to the LysR transcriptional regulatory family.</text>
</comment>
<evidence type="ECO:0000313" key="7">
    <source>
        <dbReference type="EMBL" id="SMO93459.1"/>
    </source>
</evidence>
<protein>
    <submittedName>
        <fullName evidence="7">Transcriptional regulator, LysR family</fullName>
    </submittedName>
</protein>
<dbReference type="SUPFAM" id="SSF46785">
    <property type="entry name" value="Winged helix' DNA-binding domain"/>
    <property type="match status" value="1"/>
</dbReference>
<evidence type="ECO:0000259" key="6">
    <source>
        <dbReference type="PROSITE" id="PS50931"/>
    </source>
</evidence>
<dbReference type="InterPro" id="IPR005119">
    <property type="entry name" value="LysR_subst-bd"/>
</dbReference>
<evidence type="ECO:0000256" key="1">
    <source>
        <dbReference type="ARBA" id="ARBA00009437"/>
    </source>
</evidence>
<dbReference type="FunFam" id="1.10.10.10:FF:000001">
    <property type="entry name" value="LysR family transcriptional regulator"/>
    <property type="match status" value="1"/>
</dbReference>
<dbReference type="OrthoDB" id="9815174at2"/>
<dbReference type="InterPro" id="IPR036390">
    <property type="entry name" value="WH_DNA-bd_sf"/>
</dbReference>
<dbReference type="Pfam" id="PF03466">
    <property type="entry name" value="LysR_substrate"/>
    <property type="match status" value="1"/>
</dbReference>
<feature type="transmembrane region" description="Helical" evidence="5">
    <location>
        <begin position="94"/>
        <end position="114"/>
    </location>
</feature>
<dbReference type="GO" id="GO:0003700">
    <property type="term" value="F:DNA-binding transcription factor activity"/>
    <property type="evidence" value="ECO:0007669"/>
    <property type="project" value="InterPro"/>
</dbReference>
<feature type="domain" description="HTH lysR-type" evidence="6">
    <location>
        <begin position="2"/>
        <end position="59"/>
    </location>
</feature>
<evidence type="ECO:0000256" key="5">
    <source>
        <dbReference type="SAM" id="Phobius"/>
    </source>
</evidence>
<dbReference type="SUPFAM" id="SSF53850">
    <property type="entry name" value="Periplasmic binding protein-like II"/>
    <property type="match status" value="1"/>
</dbReference>